<comment type="caution">
    <text evidence="3">The sequence shown here is derived from an EMBL/GenBank/DDBJ whole genome shotgun (WGS) entry which is preliminary data.</text>
</comment>
<feature type="domain" description="Peptidase M1 membrane alanine aminopeptidase" evidence="2">
    <location>
        <begin position="846"/>
        <end position="1051"/>
    </location>
</feature>
<feature type="transmembrane region" description="Helical" evidence="1">
    <location>
        <begin position="251"/>
        <end position="271"/>
    </location>
</feature>
<gene>
    <name evidence="3" type="ORF">ACFSTE_04830</name>
</gene>
<name>A0ABW5N4X6_9FLAO</name>
<feature type="transmembrane region" description="Helical" evidence="1">
    <location>
        <begin position="362"/>
        <end position="384"/>
    </location>
</feature>
<dbReference type="Gene3D" id="1.10.390.10">
    <property type="entry name" value="Neutral Protease Domain 2"/>
    <property type="match status" value="1"/>
</dbReference>
<evidence type="ECO:0000256" key="1">
    <source>
        <dbReference type="SAM" id="Phobius"/>
    </source>
</evidence>
<organism evidence="3 4">
    <name type="scientific">Aquimarina hainanensis</name>
    <dbReference type="NCBI Taxonomy" id="1578017"/>
    <lineage>
        <taxon>Bacteria</taxon>
        <taxon>Pseudomonadati</taxon>
        <taxon>Bacteroidota</taxon>
        <taxon>Flavobacteriia</taxon>
        <taxon>Flavobacteriales</taxon>
        <taxon>Flavobacteriaceae</taxon>
        <taxon>Aquimarina</taxon>
    </lineage>
</organism>
<reference evidence="4" key="1">
    <citation type="journal article" date="2019" name="Int. J. Syst. Evol. Microbiol.">
        <title>The Global Catalogue of Microorganisms (GCM) 10K type strain sequencing project: providing services to taxonomists for standard genome sequencing and annotation.</title>
        <authorList>
            <consortium name="The Broad Institute Genomics Platform"/>
            <consortium name="The Broad Institute Genome Sequencing Center for Infectious Disease"/>
            <person name="Wu L."/>
            <person name="Ma J."/>
        </authorList>
    </citation>
    <scope>NUCLEOTIDE SEQUENCE [LARGE SCALE GENOMIC DNA]</scope>
    <source>
        <strain evidence="4">KCTC 42423</strain>
    </source>
</reference>
<dbReference type="GO" id="GO:0004177">
    <property type="term" value="F:aminopeptidase activity"/>
    <property type="evidence" value="ECO:0007669"/>
    <property type="project" value="UniProtKB-KW"/>
</dbReference>
<keyword evidence="3" id="KW-0031">Aminopeptidase</keyword>
<accession>A0ABW5N4X6</accession>
<feature type="transmembrane region" description="Helical" evidence="1">
    <location>
        <begin position="479"/>
        <end position="500"/>
    </location>
</feature>
<keyword evidence="1" id="KW-0812">Transmembrane</keyword>
<dbReference type="RefSeq" id="WP_378255732.1">
    <property type="nucleotide sequence ID" value="NZ_JBHSJV010000001.1"/>
</dbReference>
<keyword evidence="1" id="KW-0472">Membrane</keyword>
<dbReference type="Proteomes" id="UP001597459">
    <property type="component" value="Unassembled WGS sequence"/>
</dbReference>
<dbReference type="SUPFAM" id="SSF55486">
    <property type="entry name" value="Metalloproteases ('zincins'), catalytic domain"/>
    <property type="match status" value="1"/>
</dbReference>
<proteinExistence type="predicted"/>
<feature type="transmembrane region" description="Helical" evidence="1">
    <location>
        <begin position="556"/>
        <end position="577"/>
    </location>
</feature>
<dbReference type="InterPro" id="IPR027268">
    <property type="entry name" value="Peptidase_M4/M1_CTD_sf"/>
</dbReference>
<dbReference type="Pfam" id="PF01433">
    <property type="entry name" value="Peptidase_M1"/>
    <property type="match status" value="1"/>
</dbReference>
<feature type="transmembrane region" description="Helical" evidence="1">
    <location>
        <begin position="448"/>
        <end position="470"/>
    </location>
</feature>
<keyword evidence="4" id="KW-1185">Reference proteome</keyword>
<feature type="transmembrane region" description="Helical" evidence="1">
    <location>
        <begin position="105"/>
        <end position="128"/>
    </location>
</feature>
<keyword evidence="3" id="KW-0378">Hydrolase</keyword>
<feature type="transmembrane region" description="Helical" evidence="1">
    <location>
        <begin position="54"/>
        <end position="78"/>
    </location>
</feature>
<sequence length="1058" mass="121135">MMVKAVINNDVFSVFHQKFAYIGVLLLLSIGYFVGFQFKISLGKHLAINAPYNLGYIIGLLSLLLIFIATILVFLVLFKEKDANFGFIVFTTPVRKKAFAFSRFFSFYTLTVLAFLTISTGFTIGLQIKLAHTENSGFYLWHFVYPFIVFGCLNALLVCSLLFWVAQKFQNKLLVALCGLTLYILYMIIMLFSNAPFMAQALPQSLLAQKISAFTDPFGLSAYFMESKDLTIAQRSTMVVPFTHYFAINRLLYLTFSFIGIYFSCRTFSFVPKSTRKNKVSRKMRRAVLSHIHSSFTPINPIFSIKSTWQSIGSFFKIDTLYLFKSTALIVVSVLLLFYLGIELYSDIDMGIRFPENYASSGLLAQTINGIFYPVGALVLVYFVNDTYWCSEASGFSIIQDTTYYSNQKLIGHFGSLTLLVTFLTVLLLAEAILFQFIYNYPVFDWNAYWGVIVYNTFPLLLLLGFLLFINNLATTKTLALVISILFFFFFATPISNYILHNSLFRFLSGYLGTYSDFIGYGPYLPVFGLRLIFGFSMLSVLFITHFLIQHTGKKWIGLLLLSLMLCIGLVSSKSYLNGYNLQDKETLLSEMANYEKLYRKFETIPQPTIKNVITEIDLFPEKKSYTIKGQYLIKNLHAVPLDSLLISIPKDFEIQSMIFQTKNRTLRLKNSDNLLILEQPIQPNDSTQLSFTLHYQWLPVNGHQPFNAIIDNGSFMRISQYFPFFGYDADREIKDEDTRKKYGLGKVTDIKPLEAERTYIDTFIDLKMQISVDDSQIAIGTGMLHKKWHENGRSYVQYEAENIPFRFALSSAGYSVKKAMYKGVSIEVYYNPLHDQNVDELIKNTMLTLAYCNKNFGLYPFDSIVFAEISSFSQGFNGTAYPGVVFMTENMAFHAHVKAGDNQDVINELAGHEVAHFWWGNNQIAPDYREGYAMLTESLAMYTEMMIYKQMHGNDKMIERLAVQKQIYEAQKGFHAPTPLIKATKKHTDIAYNKGAIVFVELSQLIGENTLNLALKNFLNNFKYPNSKPISTDLLEEILKISDVKYHQQINDLFWKP</sequence>
<evidence type="ECO:0000313" key="3">
    <source>
        <dbReference type="EMBL" id="MFD2590144.1"/>
    </source>
</evidence>
<evidence type="ECO:0000313" key="4">
    <source>
        <dbReference type="Proteomes" id="UP001597459"/>
    </source>
</evidence>
<keyword evidence="3" id="KW-0645">Protease</keyword>
<evidence type="ECO:0000259" key="2">
    <source>
        <dbReference type="Pfam" id="PF01433"/>
    </source>
</evidence>
<feature type="transmembrane region" description="Helical" evidence="1">
    <location>
        <begin position="140"/>
        <end position="166"/>
    </location>
</feature>
<feature type="transmembrane region" description="Helical" evidence="1">
    <location>
        <begin position="417"/>
        <end position="442"/>
    </location>
</feature>
<dbReference type="InterPro" id="IPR014782">
    <property type="entry name" value="Peptidase_M1_dom"/>
</dbReference>
<feature type="transmembrane region" description="Helical" evidence="1">
    <location>
        <begin position="173"/>
        <end position="193"/>
    </location>
</feature>
<feature type="transmembrane region" description="Helical" evidence="1">
    <location>
        <begin position="20"/>
        <end position="42"/>
    </location>
</feature>
<protein>
    <submittedName>
        <fullName evidence="3">M1 family aminopeptidase</fullName>
    </submittedName>
</protein>
<feature type="transmembrane region" description="Helical" evidence="1">
    <location>
        <begin position="528"/>
        <end position="549"/>
    </location>
</feature>
<dbReference type="EMBL" id="JBHULX010000003">
    <property type="protein sequence ID" value="MFD2590144.1"/>
    <property type="molecule type" value="Genomic_DNA"/>
</dbReference>
<keyword evidence="1" id="KW-1133">Transmembrane helix</keyword>
<feature type="transmembrane region" description="Helical" evidence="1">
    <location>
        <begin position="322"/>
        <end position="342"/>
    </location>
</feature>